<gene>
    <name evidence="9" type="ORF">CD29_12245</name>
</gene>
<evidence type="ECO:0000256" key="6">
    <source>
        <dbReference type="ARBA" id="ARBA00022970"/>
    </source>
</evidence>
<dbReference type="Proteomes" id="UP000030416">
    <property type="component" value="Unassembled WGS sequence"/>
</dbReference>
<accession>A0A0A3I3V3</accession>
<dbReference type="InterPro" id="IPR045865">
    <property type="entry name" value="ACT-like_dom_sf"/>
</dbReference>
<dbReference type="InterPro" id="IPR003439">
    <property type="entry name" value="ABC_transporter-like_ATP-bd"/>
</dbReference>
<keyword evidence="6" id="KW-0029">Amino-acid transport</keyword>
<sequence length="341" mass="37593">MIELKNISKLYKTKNGEITAVKDVSLTIQQGEIFGIIGYSGAGKSTMIRLLNGLEKPSSGKVLVGGQEISSISGGKLRAARQKISMIFQHFNLLWSRTVEENIAFPLEIAGVKKEERTKRVNELIELVGLSGREKSYPSQLSGGQKQRVGIARALANNPEVLLCDEATSALDPETTDQILELLLDINKRLGLTIVLITHEMHVIRKICHRVAVMEAGSVVEQGEVLQVFQNPQAPITKNFVMQVSGKKEAKESIEQILEHFTSGKLVKLTFIGTKSEQPIISHLIKEFDIEVNIVHGSISQTTKGSYGNLIIQLNGKDSKVEEALLHLESLEIQTEVIEHA</sequence>
<evidence type="ECO:0000256" key="1">
    <source>
        <dbReference type="ARBA" id="ARBA00022448"/>
    </source>
</evidence>
<dbReference type="InterPro" id="IPR050086">
    <property type="entry name" value="MetN_ABC_transporter-like"/>
</dbReference>
<evidence type="ECO:0000256" key="4">
    <source>
        <dbReference type="ARBA" id="ARBA00022840"/>
    </source>
</evidence>
<evidence type="ECO:0000313" key="9">
    <source>
        <dbReference type="EMBL" id="KGR78190.1"/>
    </source>
</evidence>
<dbReference type="Gene3D" id="3.40.50.300">
    <property type="entry name" value="P-loop containing nucleotide triphosphate hydrolases"/>
    <property type="match status" value="1"/>
</dbReference>
<dbReference type="InterPro" id="IPR027417">
    <property type="entry name" value="P-loop_NTPase"/>
</dbReference>
<name>A0A0A3I3V3_9BACL</name>
<organism evidence="9 10">
    <name type="scientific">Ureibacillus manganicus DSM 26584</name>
    <dbReference type="NCBI Taxonomy" id="1384049"/>
    <lineage>
        <taxon>Bacteria</taxon>
        <taxon>Bacillati</taxon>
        <taxon>Bacillota</taxon>
        <taxon>Bacilli</taxon>
        <taxon>Bacillales</taxon>
        <taxon>Caryophanaceae</taxon>
        <taxon>Ureibacillus</taxon>
    </lineage>
</organism>
<dbReference type="SUPFAM" id="SSF55021">
    <property type="entry name" value="ACT-like"/>
    <property type="match status" value="1"/>
</dbReference>
<evidence type="ECO:0000256" key="3">
    <source>
        <dbReference type="ARBA" id="ARBA00022741"/>
    </source>
</evidence>
<proteinExistence type="predicted"/>
<dbReference type="InterPro" id="IPR003593">
    <property type="entry name" value="AAA+_ATPase"/>
</dbReference>
<keyword evidence="5" id="KW-1278">Translocase</keyword>
<evidence type="ECO:0000259" key="8">
    <source>
        <dbReference type="PROSITE" id="PS50893"/>
    </source>
</evidence>
<dbReference type="STRING" id="1384049.CD29_12245"/>
<comment type="caution">
    <text evidence="9">The sequence shown here is derived from an EMBL/GenBank/DDBJ whole genome shotgun (WGS) entry which is preliminary data.</text>
</comment>
<keyword evidence="1" id="KW-0813">Transport</keyword>
<dbReference type="PANTHER" id="PTHR43166:SF36">
    <property type="entry name" value="METHIONINE IMPORT ATP-BINDING PROTEIN METN 2"/>
    <property type="match status" value="1"/>
</dbReference>
<dbReference type="PROSITE" id="PS50893">
    <property type="entry name" value="ABC_TRANSPORTER_2"/>
    <property type="match status" value="1"/>
</dbReference>
<keyword evidence="2" id="KW-1003">Cell membrane</keyword>
<dbReference type="Gene3D" id="3.30.70.260">
    <property type="match status" value="1"/>
</dbReference>
<evidence type="ECO:0000256" key="2">
    <source>
        <dbReference type="ARBA" id="ARBA00022475"/>
    </source>
</evidence>
<keyword evidence="4 9" id="KW-0067">ATP-binding</keyword>
<dbReference type="eggNOG" id="COG1135">
    <property type="taxonomic scope" value="Bacteria"/>
</dbReference>
<dbReference type="RefSeq" id="WP_036186982.1">
    <property type="nucleotide sequence ID" value="NZ_AVDA01000013.1"/>
</dbReference>
<dbReference type="OrthoDB" id="9802264at2"/>
<protein>
    <submittedName>
        <fullName evidence="9">Methionine ABC transporter ATP-binding protein</fullName>
    </submittedName>
</protein>
<dbReference type="Pfam" id="PF00005">
    <property type="entry name" value="ABC_tran"/>
    <property type="match status" value="1"/>
</dbReference>
<feature type="domain" description="ABC transporter" evidence="8">
    <location>
        <begin position="2"/>
        <end position="241"/>
    </location>
</feature>
<dbReference type="PROSITE" id="PS00211">
    <property type="entry name" value="ABC_TRANSPORTER_1"/>
    <property type="match status" value="1"/>
</dbReference>
<evidence type="ECO:0000256" key="5">
    <source>
        <dbReference type="ARBA" id="ARBA00022967"/>
    </source>
</evidence>
<evidence type="ECO:0000313" key="10">
    <source>
        <dbReference type="Proteomes" id="UP000030416"/>
    </source>
</evidence>
<dbReference type="SMART" id="SM00382">
    <property type="entry name" value="AAA"/>
    <property type="match status" value="1"/>
</dbReference>
<dbReference type="SUPFAM" id="SSF52540">
    <property type="entry name" value="P-loop containing nucleoside triphosphate hydrolases"/>
    <property type="match status" value="1"/>
</dbReference>
<dbReference type="InterPro" id="IPR017871">
    <property type="entry name" value="ABC_transporter-like_CS"/>
</dbReference>
<reference evidence="9 10" key="1">
    <citation type="submission" date="2014-02" db="EMBL/GenBank/DDBJ databases">
        <title>Draft genome sequence of Lysinibacillus manganicus DSM 26584T.</title>
        <authorList>
            <person name="Zhang F."/>
            <person name="Wang G."/>
            <person name="Zhang L."/>
        </authorList>
    </citation>
    <scope>NUCLEOTIDE SEQUENCE [LARGE SCALE GENOMIC DNA]</scope>
    <source>
        <strain evidence="9 10">DSM 26584</strain>
    </source>
</reference>
<dbReference type="CDD" id="cd03258">
    <property type="entry name" value="ABC_MetN_methionine_transporter"/>
    <property type="match status" value="1"/>
</dbReference>
<keyword evidence="7" id="KW-0472">Membrane</keyword>
<dbReference type="GO" id="GO:0005524">
    <property type="term" value="F:ATP binding"/>
    <property type="evidence" value="ECO:0007669"/>
    <property type="project" value="UniProtKB-KW"/>
</dbReference>
<dbReference type="SMART" id="SM00930">
    <property type="entry name" value="NIL"/>
    <property type="match status" value="1"/>
</dbReference>
<dbReference type="GO" id="GO:0006865">
    <property type="term" value="P:amino acid transport"/>
    <property type="evidence" value="ECO:0007669"/>
    <property type="project" value="UniProtKB-KW"/>
</dbReference>
<dbReference type="InterPro" id="IPR018449">
    <property type="entry name" value="NIL_domain"/>
</dbReference>
<dbReference type="FunFam" id="3.40.50.300:FF:000233">
    <property type="entry name" value="Methionine import ATP-binding protein MetN"/>
    <property type="match status" value="1"/>
</dbReference>
<dbReference type="GO" id="GO:0016887">
    <property type="term" value="F:ATP hydrolysis activity"/>
    <property type="evidence" value="ECO:0007669"/>
    <property type="project" value="InterPro"/>
</dbReference>
<evidence type="ECO:0000256" key="7">
    <source>
        <dbReference type="ARBA" id="ARBA00023136"/>
    </source>
</evidence>
<dbReference type="AlphaFoldDB" id="A0A0A3I3V3"/>
<dbReference type="PANTHER" id="PTHR43166">
    <property type="entry name" value="AMINO ACID IMPORT ATP-BINDING PROTEIN"/>
    <property type="match status" value="1"/>
</dbReference>
<keyword evidence="10" id="KW-1185">Reference proteome</keyword>
<dbReference type="Pfam" id="PF09383">
    <property type="entry name" value="NIL"/>
    <property type="match status" value="1"/>
</dbReference>
<dbReference type="EMBL" id="JPVN01000013">
    <property type="protein sequence ID" value="KGR78190.1"/>
    <property type="molecule type" value="Genomic_DNA"/>
</dbReference>
<keyword evidence="3" id="KW-0547">Nucleotide-binding</keyword>
<dbReference type="InterPro" id="IPR041701">
    <property type="entry name" value="MetN_ABC"/>
</dbReference>